<keyword evidence="1" id="KW-0812">Transmembrane</keyword>
<evidence type="ECO:0000313" key="4">
    <source>
        <dbReference type="Proteomes" id="UP001497497"/>
    </source>
</evidence>
<feature type="signal peptide" evidence="2">
    <location>
        <begin position="1"/>
        <end position="21"/>
    </location>
</feature>
<proteinExistence type="predicted"/>
<keyword evidence="2" id="KW-0732">Signal</keyword>
<evidence type="ECO:0000256" key="1">
    <source>
        <dbReference type="SAM" id="Phobius"/>
    </source>
</evidence>
<dbReference type="EMBL" id="CAXITT010000223">
    <property type="protein sequence ID" value="CAL1536207.1"/>
    <property type="molecule type" value="Genomic_DNA"/>
</dbReference>
<feature type="transmembrane region" description="Helical" evidence="1">
    <location>
        <begin position="183"/>
        <end position="202"/>
    </location>
</feature>
<comment type="caution">
    <text evidence="3">The sequence shown here is derived from an EMBL/GenBank/DDBJ whole genome shotgun (WGS) entry which is preliminary data.</text>
</comment>
<reference evidence="3 4" key="1">
    <citation type="submission" date="2024-04" db="EMBL/GenBank/DDBJ databases">
        <authorList>
            <consortium name="Genoscope - CEA"/>
            <person name="William W."/>
        </authorList>
    </citation>
    <scope>NUCLEOTIDE SEQUENCE [LARGE SCALE GENOMIC DNA]</scope>
</reference>
<organism evidence="3 4">
    <name type="scientific">Lymnaea stagnalis</name>
    <name type="common">Great pond snail</name>
    <name type="synonym">Helix stagnalis</name>
    <dbReference type="NCBI Taxonomy" id="6523"/>
    <lineage>
        <taxon>Eukaryota</taxon>
        <taxon>Metazoa</taxon>
        <taxon>Spiralia</taxon>
        <taxon>Lophotrochozoa</taxon>
        <taxon>Mollusca</taxon>
        <taxon>Gastropoda</taxon>
        <taxon>Heterobranchia</taxon>
        <taxon>Euthyneura</taxon>
        <taxon>Panpulmonata</taxon>
        <taxon>Hygrophila</taxon>
        <taxon>Lymnaeoidea</taxon>
        <taxon>Lymnaeidae</taxon>
        <taxon>Lymnaea</taxon>
    </lineage>
</organism>
<gene>
    <name evidence="3" type="ORF">GSLYS_00010120001</name>
</gene>
<keyword evidence="1" id="KW-1133">Transmembrane helix</keyword>
<keyword evidence="4" id="KW-1185">Reference proteome</keyword>
<name>A0AAV2HQ48_LYMST</name>
<keyword evidence="1" id="KW-0472">Membrane</keyword>
<sequence>MKSEIFFSLVMTMATLTLTFCETIPLTFEVANIVMELEQVIADQFLTCLCKEPSTDCTLYGERLEDFKTYRILSVHLTGSVDQGPAHVRNCMTIFIKSDMVITCSKVTESIYTTNPQMRERCQALKPTTTGGRCTHYSGIVWNLMPFRITMNDSVFETLRCERAFRDLLQSELFSSADALNQAIVITSITLGILLFLMFVVIQYMKPKRQYPLGSDV</sequence>
<protein>
    <submittedName>
        <fullName evidence="3">Uncharacterized protein</fullName>
    </submittedName>
</protein>
<dbReference type="AlphaFoldDB" id="A0AAV2HQ48"/>
<dbReference type="Proteomes" id="UP001497497">
    <property type="component" value="Unassembled WGS sequence"/>
</dbReference>
<accession>A0AAV2HQ48</accession>
<evidence type="ECO:0000256" key="2">
    <source>
        <dbReference type="SAM" id="SignalP"/>
    </source>
</evidence>
<evidence type="ECO:0000313" key="3">
    <source>
        <dbReference type="EMBL" id="CAL1536207.1"/>
    </source>
</evidence>
<feature type="chain" id="PRO_5043404937" evidence="2">
    <location>
        <begin position="22"/>
        <end position="217"/>
    </location>
</feature>